<protein>
    <submittedName>
        <fullName evidence="2">Uncharacterized protein</fullName>
    </submittedName>
</protein>
<evidence type="ECO:0000313" key="2">
    <source>
        <dbReference type="EMBL" id="KXG38987.1"/>
    </source>
</evidence>
<reference evidence="2 3" key="1">
    <citation type="journal article" date="2009" name="Nature">
        <title>The Sorghum bicolor genome and the diversification of grasses.</title>
        <authorList>
            <person name="Paterson A.H."/>
            <person name="Bowers J.E."/>
            <person name="Bruggmann R."/>
            <person name="Dubchak I."/>
            <person name="Grimwood J."/>
            <person name="Gundlach H."/>
            <person name="Haberer G."/>
            <person name="Hellsten U."/>
            <person name="Mitros T."/>
            <person name="Poliakov A."/>
            <person name="Schmutz J."/>
            <person name="Spannagl M."/>
            <person name="Tang H."/>
            <person name="Wang X."/>
            <person name="Wicker T."/>
            <person name="Bharti A.K."/>
            <person name="Chapman J."/>
            <person name="Feltus F.A."/>
            <person name="Gowik U."/>
            <person name="Grigoriev I.V."/>
            <person name="Lyons E."/>
            <person name="Maher C.A."/>
            <person name="Martis M."/>
            <person name="Narechania A."/>
            <person name="Otillar R.P."/>
            <person name="Penning B.W."/>
            <person name="Salamov A.A."/>
            <person name="Wang Y."/>
            <person name="Zhang L."/>
            <person name="Carpita N.C."/>
            <person name="Freeling M."/>
            <person name="Gingle A.R."/>
            <person name="Hash C.T."/>
            <person name="Keller B."/>
            <person name="Klein P."/>
            <person name="Kresovich S."/>
            <person name="McCann M.C."/>
            <person name="Ming R."/>
            <person name="Peterson D.G."/>
            <person name="Mehboob-ur-Rahman"/>
            <person name="Ware D."/>
            <person name="Westhoff P."/>
            <person name="Mayer K.F."/>
            <person name="Messing J."/>
            <person name="Rokhsar D.S."/>
        </authorList>
    </citation>
    <scope>NUCLEOTIDE SEQUENCE [LARGE SCALE GENOMIC DNA]</scope>
    <source>
        <strain evidence="3">cv. BTx623</strain>
    </source>
</reference>
<accession>A0A1B6QM59</accession>
<dbReference type="Proteomes" id="UP000000768">
    <property type="component" value="Chromosome 1"/>
</dbReference>
<dbReference type="Gramene" id="KXG38987">
    <property type="protein sequence ID" value="KXG38987"/>
    <property type="gene ID" value="SORBI_3001G310000"/>
</dbReference>
<dbReference type="InParanoid" id="A0A1B6QM59"/>
<organism evidence="2 3">
    <name type="scientific">Sorghum bicolor</name>
    <name type="common">Sorghum</name>
    <name type="synonym">Sorghum vulgare</name>
    <dbReference type="NCBI Taxonomy" id="4558"/>
    <lineage>
        <taxon>Eukaryota</taxon>
        <taxon>Viridiplantae</taxon>
        <taxon>Streptophyta</taxon>
        <taxon>Embryophyta</taxon>
        <taxon>Tracheophyta</taxon>
        <taxon>Spermatophyta</taxon>
        <taxon>Magnoliopsida</taxon>
        <taxon>Liliopsida</taxon>
        <taxon>Poales</taxon>
        <taxon>Poaceae</taxon>
        <taxon>PACMAD clade</taxon>
        <taxon>Panicoideae</taxon>
        <taxon>Andropogonodae</taxon>
        <taxon>Andropogoneae</taxon>
        <taxon>Sorghinae</taxon>
        <taxon>Sorghum</taxon>
    </lineage>
</organism>
<feature type="region of interest" description="Disordered" evidence="1">
    <location>
        <begin position="1"/>
        <end position="36"/>
    </location>
</feature>
<evidence type="ECO:0000256" key="1">
    <source>
        <dbReference type="SAM" id="MobiDB-lite"/>
    </source>
</evidence>
<dbReference type="EMBL" id="CM000760">
    <property type="protein sequence ID" value="KXG38987.1"/>
    <property type="molecule type" value="Genomic_DNA"/>
</dbReference>
<sequence length="73" mass="7780">MLSTPPSACRATRAGWNRGHQQAGTAHGHDGELALLPGPQRGRLLVRRGSGSVPSAQRLLAEAWVWPASGCRR</sequence>
<evidence type="ECO:0000313" key="3">
    <source>
        <dbReference type="Proteomes" id="UP000000768"/>
    </source>
</evidence>
<name>A0A1B6QM59_SORBI</name>
<keyword evidence="3" id="KW-1185">Reference proteome</keyword>
<dbReference type="AlphaFoldDB" id="A0A1B6QM59"/>
<gene>
    <name evidence="2" type="ORF">SORBI_3001G310000</name>
</gene>
<proteinExistence type="predicted"/>
<reference evidence="3" key="2">
    <citation type="journal article" date="2018" name="Plant J.">
        <title>The Sorghum bicolor reference genome: improved assembly, gene annotations, a transcriptome atlas, and signatures of genome organization.</title>
        <authorList>
            <person name="McCormick R.F."/>
            <person name="Truong S.K."/>
            <person name="Sreedasyam A."/>
            <person name="Jenkins J."/>
            <person name="Shu S."/>
            <person name="Sims D."/>
            <person name="Kennedy M."/>
            <person name="Amirebrahimi M."/>
            <person name="Weers B.D."/>
            <person name="McKinley B."/>
            <person name="Mattison A."/>
            <person name="Morishige D.T."/>
            <person name="Grimwood J."/>
            <person name="Schmutz J."/>
            <person name="Mullet J.E."/>
        </authorList>
    </citation>
    <scope>NUCLEOTIDE SEQUENCE [LARGE SCALE GENOMIC DNA]</scope>
    <source>
        <strain evidence="3">cv. BTx623</strain>
    </source>
</reference>